<evidence type="ECO:0000256" key="3">
    <source>
        <dbReference type="ARBA" id="ARBA00023163"/>
    </source>
</evidence>
<dbReference type="Proteomes" id="UP001597545">
    <property type="component" value="Unassembled WGS sequence"/>
</dbReference>
<protein>
    <submittedName>
        <fullName evidence="5">Helix-turn-helix domain-containing protein</fullName>
    </submittedName>
</protein>
<evidence type="ECO:0000256" key="1">
    <source>
        <dbReference type="ARBA" id="ARBA00023015"/>
    </source>
</evidence>
<organism evidence="5 6">
    <name type="scientific">Sphingobacterium suaedae</name>
    <dbReference type="NCBI Taxonomy" id="1686402"/>
    <lineage>
        <taxon>Bacteria</taxon>
        <taxon>Pseudomonadati</taxon>
        <taxon>Bacteroidota</taxon>
        <taxon>Sphingobacteriia</taxon>
        <taxon>Sphingobacteriales</taxon>
        <taxon>Sphingobacteriaceae</taxon>
        <taxon>Sphingobacterium</taxon>
    </lineage>
</organism>
<dbReference type="InterPro" id="IPR018062">
    <property type="entry name" value="HTH_AraC-typ_CS"/>
</dbReference>
<name>A0ABW5KGX8_9SPHI</name>
<dbReference type="PROSITE" id="PS00041">
    <property type="entry name" value="HTH_ARAC_FAMILY_1"/>
    <property type="match status" value="1"/>
</dbReference>
<evidence type="ECO:0000259" key="4">
    <source>
        <dbReference type="PROSITE" id="PS01124"/>
    </source>
</evidence>
<dbReference type="PANTHER" id="PTHR43280:SF32">
    <property type="entry name" value="TRANSCRIPTIONAL REGULATORY PROTEIN"/>
    <property type="match status" value="1"/>
</dbReference>
<proteinExistence type="predicted"/>
<dbReference type="SMART" id="SM00342">
    <property type="entry name" value="HTH_ARAC"/>
    <property type="match status" value="1"/>
</dbReference>
<evidence type="ECO:0000256" key="2">
    <source>
        <dbReference type="ARBA" id="ARBA00023125"/>
    </source>
</evidence>
<evidence type="ECO:0000313" key="5">
    <source>
        <dbReference type="EMBL" id="MFD2547588.1"/>
    </source>
</evidence>
<gene>
    <name evidence="5" type="ORF">ACFSR5_08025</name>
</gene>
<reference evidence="6" key="1">
    <citation type="journal article" date="2019" name="Int. J. Syst. Evol. Microbiol.">
        <title>The Global Catalogue of Microorganisms (GCM) 10K type strain sequencing project: providing services to taxonomists for standard genome sequencing and annotation.</title>
        <authorList>
            <consortium name="The Broad Institute Genomics Platform"/>
            <consortium name="The Broad Institute Genome Sequencing Center for Infectious Disease"/>
            <person name="Wu L."/>
            <person name="Ma J."/>
        </authorList>
    </citation>
    <scope>NUCLEOTIDE SEQUENCE [LARGE SCALE GENOMIC DNA]</scope>
    <source>
        <strain evidence="6">KCTC 42662</strain>
    </source>
</reference>
<keyword evidence="6" id="KW-1185">Reference proteome</keyword>
<dbReference type="PROSITE" id="PS01124">
    <property type="entry name" value="HTH_ARAC_FAMILY_2"/>
    <property type="match status" value="1"/>
</dbReference>
<dbReference type="InterPro" id="IPR018060">
    <property type="entry name" value="HTH_AraC"/>
</dbReference>
<dbReference type="PANTHER" id="PTHR43280">
    <property type="entry name" value="ARAC-FAMILY TRANSCRIPTIONAL REGULATOR"/>
    <property type="match status" value="1"/>
</dbReference>
<dbReference type="EMBL" id="JBHULR010000003">
    <property type="protein sequence ID" value="MFD2547588.1"/>
    <property type="molecule type" value="Genomic_DNA"/>
</dbReference>
<keyword evidence="1" id="KW-0805">Transcription regulation</keyword>
<dbReference type="Gene3D" id="1.10.10.60">
    <property type="entry name" value="Homeodomain-like"/>
    <property type="match status" value="1"/>
</dbReference>
<dbReference type="Pfam" id="PF12833">
    <property type="entry name" value="HTH_18"/>
    <property type="match status" value="1"/>
</dbReference>
<comment type="caution">
    <text evidence="5">The sequence shown here is derived from an EMBL/GenBank/DDBJ whole genome shotgun (WGS) entry which is preliminary data.</text>
</comment>
<evidence type="ECO:0000313" key="6">
    <source>
        <dbReference type="Proteomes" id="UP001597545"/>
    </source>
</evidence>
<accession>A0ABW5KGX8</accession>
<dbReference type="RefSeq" id="WP_380902486.1">
    <property type="nucleotide sequence ID" value="NZ_JBHUEG010000007.1"/>
</dbReference>
<sequence>MQEKEEAEMLRKRDKRDEIAFGSFSSASNLHEEVESRVHMGYYFVVMGELTGETGARSSSIMFLHRRNFLNLDFIMQSGVFFGFPPSYFKSYNLVGKLRTFGFIDYSPKEAVPLSNEEKTTINQIFNLIERECERNADDKTKDILFASLELLIFNVSRFYSRFFNEQSRYLLSVREKFKLLLEHAFDLNDRRNSQVPSLIDMATRLNCTTRYLNDVMLFTGDKSAAVEIEQKIVEVTKKLLAESELSVAEIAYKIGFTEPQHLNKLFIKKTGLTPMEFRISLV</sequence>
<keyword evidence="2" id="KW-0238">DNA-binding</keyword>
<keyword evidence="3" id="KW-0804">Transcription</keyword>
<feature type="domain" description="HTH araC/xylS-type" evidence="4">
    <location>
        <begin position="183"/>
        <end position="281"/>
    </location>
</feature>
<dbReference type="SUPFAM" id="SSF46689">
    <property type="entry name" value="Homeodomain-like"/>
    <property type="match status" value="1"/>
</dbReference>
<dbReference type="InterPro" id="IPR009057">
    <property type="entry name" value="Homeodomain-like_sf"/>
</dbReference>